<protein>
    <submittedName>
        <fullName evidence="1">Unnamed protein product</fullName>
    </submittedName>
</protein>
<sequence>MGIDLVLSFLNFALEHAVYWRPWKWFWLIIGITSGICSVFCYFFYPDNPATCRFFTIEERIHIIRRVKKATKSSIEQKTFKYYQFVECLKDPITWMFMFFTLGFMLANATTYQSSNLYTELGFSRLETTLVMALQNFISICYGLSGSIVMYFFKSQSTYVGILYSIPACAGAIIAASISYNNKIGMLGGIYMTRANGTIFIIGLGLCTATAGGYTKRLTRTLLFMIFYSVANMIAPQLWQPKDWPLWRLLLKLLAMVKMKENLDLLILLMNKVMLSSKKWRFLC</sequence>
<evidence type="ECO:0000313" key="1">
    <source>
        <dbReference type="EMBL" id="GMF07391.1"/>
    </source>
</evidence>
<dbReference type="Proteomes" id="UP001165064">
    <property type="component" value="Unassembled WGS sequence"/>
</dbReference>
<accession>A0ACB5UCA6</accession>
<name>A0ACB5UCA6_AMBMO</name>
<dbReference type="EMBL" id="BSXS01016176">
    <property type="protein sequence ID" value="GMF07391.1"/>
    <property type="molecule type" value="Genomic_DNA"/>
</dbReference>
<reference evidence="1" key="1">
    <citation type="submission" date="2023-04" db="EMBL/GenBank/DDBJ databases">
        <title>Ambrosiozyma monospora NBRC 10751.</title>
        <authorList>
            <person name="Ichikawa N."/>
            <person name="Sato H."/>
            <person name="Tonouchi N."/>
        </authorList>
    </citation>
    <scope>NUCLEOTIDE SEQUENCE</scope>
    <source>
        <strain evidence="1">NBRC 10751</strain>
    </source>
</reference>
<evidence type="ECO:0000313" key="2">
    <source>
        <dbReference type="Proteomes" id="UP001165064"/>
    </source>
</evidence>
<keyword evidence="2" id="KW-1185">Reference proteome</keyword>
<gene>
    <name evidence="1" type="ORF">Amon02_001288200</name>
</gene>
<comment type="caution">
    <text evidence="1">The sequence shown here is derived from an EMBL/GenBank/DDBJ whole genome shotgun (WGS) entry which is preliminary data.</text>
</comment>
<organism evidence="1 2">
    <name type="scientific">Ambrosiozyma monospora</name>
    <name type="common">Yeast</name>
    <name type="synonym">Endomycopsis monosporus</name>
    <dbReference type="NCBI Taxonomy" id="43982"/>
    <lineage>
        <taxon>Eukaryota</taxon>
        <taxon>Fungi</taxon>
        <taxon>Dikarya</taxon>
        <taxon>Ascomycota</taxon>
        <taxon>Saccharomycotina</taxon>
        <taxon>Pichiomycetes</taxon>
        <taxon>Pichiales</taxon>
        <taxon>Pichiaceae</taxon>
        <taxon>Ambrosiozyma</taxon>
    </lineage>
</organism>
<proteinExistence type="predicted"/>